<evidence type="ECO:0000313" key="2">
    <source>
        <dbReference type="EMBL" id="QTC90773.1"/>
    </source>
</evidence>
<evidence type="ECO:0000313" key="3">
    <source>
        <dbReference type="Proteomes" id="UP000663918"/>
    </source>
</evidence>
<dbReference type="EMBL" id="CP062222">
    <property type="protein sequence ID" value="QTC90773.1"/>
    <property type="molecule type" value="Genomic_DNA"/>
</dbReference>
<name>A0A975GVL2_9CAUL</name>
<dbReference type="RefSeq" id="WP_207869462.1">
    <property type="nucleotide sequence ID" value="NZ_CP062222.1"/>
</dbReference>
<organism evidence="2 3">
    <name type="scientific">Brevundimonas goettingensis</name>
    <dbReference type="NCBI Taxonomy" id="2774190"/>
    <lineage>
        <taxon>Bacteria</taxon>
        <taxon>Pseudomonadati</taxon>
        <taxon>Pseudomonadota</taxon>
        <taxon>Alphaproteobacteria</taxon>
        <taxon>Caulobacterales</taxon>
        <taxon>Caulobacteraceae</taxon>
        <taxon>Brevundimonas</taxon>
    </lineage>
</organism>
<dbReference type="Proteomes" id="UP000663918">
    <property type="component" value="Chromosome"/>
</dbReference>
<proteinExistence type="predicted"/>
<dbReference type="InterPro" id="IPR014917">
    <property type="entry name" value="DUF1800"/>
</dbReference>
<reference evidence="2" key="1">
    <citation type="submission" date="2020-09" db="EMBL/GenBank/DDBJ databases">
        <title>Brevundimonas sp. LVF2 isolated from a puddle in Goettingen, Germany.</title>
        <authorList>
            <person name="Friedrich I."/>
            <person name="Klassen A."/>
            <person name="Hannes N."/>
            <person name="Schneider D."/>
            <person name="Hertel R."/>
            <person name="Daniel R."/>
        </authorList>
    </citation>
    <scope>NUCLEOTIDE SEQUENCE</scope>
    <source>
        <strain evidence="2">LVF2</strain>
    </source>
</reference>
<dbReference type="AlphaFoldDB" id="A0A975GVL2"/>
<sequence>MPSQSDVNAAIALTRFGLGARPGEIQRLNDPRGWLEGQIQPSGAANPTGQFDTSVERMQAFLDYQRDARQVRQARQDMPPAAGAQPATETPAEPRRPGRRAQRMAAPAQAAPQTMPMAPQAMAPAASDPAQAAFDARRDSRRDLVQDTAREFLARAQLGAATEAGFAERWALFWANGFTVSATKFQSAVFMGQYEREAIRPHVFGKFEDLAVAAEQHPAMLLYLDQAQSIGPDSRAGQRRNAGLNENLAREIMELHTVGADGGYTQADVTEFARALTGWSVPAPRDQGMDLVRANVAAGAQGFGGGGARQQARYARGVQAAVRGEPGLNGFVYRAIVHEPGERTVLGKTYAPGEKDQGEAILRDLANSPRTTRRLARRIAAHFVADDPPPALVDRLEQAWTRSGGDLAVVARALITAPESWEPRPAKIKTPYEFIISAHRALGTAPQRIQPLQQALVSMGQPAFAAPSPEGWPDTAADWAGPDALVKRLDWSKAAADLAQVADPNTVAANALGARLGERTRLAVARAESRPEALTLFLMSPEFQRR</sequence>
<feature type="compositionally biased region" description="Low complexity" evidence="1">
    <location>
        <begin position="103"/>
        <end position="113"/>
    </location>
</feature>
<keyword evidence="3" id="KW-1185">Reference proteome</keyword>
<dbReference type="KEGG" id="bgoe:IFJ75_16280"/>
<gene>
    <name evidence="2" type="ORF">IFJ75_16280</name>
</gene>
<accession>A0A975GVL2</accession>
<feature type="region of interest" description="Disordered" evidence="1">
    <location>
        <begin position="68"/>
        <end position="113"/>
    </location>
</feature>
<protein>
    <submittedName>
        <fullName evidence="2">DUF1800 family protein</fullName>
    </submittedName>
</protein>
<evidence type="ECO:0000256" key="1">
    <source>
        <dbReference type="SAM" id="MobiDB-lite"/>
    </source>
</evidence>
<dbReference type="Pfam" id="PF08811">
    <property type="entry name" value="DUF1800"/>
    <property type="match status" value="1"/>
</dbReference>